<evidence type="ECO:0008006" key="11">
    <source>
        <dbReference type="Google" id="ProtNLM"/>
    </source>
</evidence>
<reference evidence="10" key="1">
    <citation type="submission" date="2017-10" db="EMBL/GenBank/DDBJ databases">
        <authorList>
            <person name="Gaisin V.A."/>
            <person name="Rysina M.S."/>
            <person name="Grouzdev D.S."/>
        </authorList>
    </citation>
    <scope>NUCLEOTIDE SEQUENCE [LARGE SCALE GENOMIC DNA]</scope>
    <source>
        <strain evidence="10">V1</strain>
    </source>
</reference>
<proteinExistence type="predicted"/>
<evidence type="ECO:0000256" key="7">
    <source>
        <dbReference type="ARBA" id="ARBA00023136"/>
    </source>
</evidence>
<dbReference type="PROSITE" id="PS00330">
    <property type="entry name" value="HEMOLYSIN_CALCIUM"/>
    <property type="match status" value="2"/>
</dbReference>
<dbReference type="AlphaFoldDB" id="A0A317T587"/>
<keyword evidence="10" id="KW-1185">Reference proteome</keyword>
<evidence type="ECO:0000256" key="6">
    <source>
        <dbReference type="ARBA" id="ARBA00023026"/>
    </source>
</evidence>
<comment type="caution">
    <text evidence="9">The sequence shown here is derived from an EMBL/GenBank/DDBJ whole genome shotgun (WGS) entry which is preliminary data.</text>
</comment>
<feature type="region of interest" description="Disordered" evidence="8">
    <location>
        <begin position="595"/>
        <end position="635"/>
    </location>
</feature>
<feature type="region of interest" description="Disordered" evidence="8">
    <location>
        <begin position="702"/>
        <end position="765"/>
    </location>
</feature>
<evidence type="ECO:0000313" key="9">
    <source>
        <dbReference type="EMBL" id="PWW81695.1"/>
    </source>
</evidence>
<organism evidence="9 10">
    <name type="scientific">Prosthecochloris marina</name>
    <dbReference type="NCBI Taxonomy" id="2017681"/>
    <lineage>
        <taxon>Bacteria</taxon>
        <taxon>Pseudomonadati</taxon>
        <taxon>Chlorobiota</taxon>
        <taxon>Chlorobiia</taxon>
        <taxon>Chlorobiales</taxon>
        <taxon>Chlorobiaceae</taxon>
        <taxon>Prosthecochloris</taxon>
    </lineage>
</organism>
<dbReference type="InterPro" id="IPR011049">
    <property type="entry name" value="Serralysin-like_metalloprot_C"/>
</dbReference>
<dbReference type="GO" id="GO:0005509">
    <property type="term" value="F:calcium ion binding"/>
    <property type="evidence" value="ECO:0007669"/>
    <property type="project" value="InterPro"/>
</dbReference>
<dbReference type="RefSeq" id="WP_146204164.1">
    <property type="nucleotide sequence ID" value="NZ_PDNZ01000006.1"/>
</dbReference>
<dbReference type="PRINTS" id="PR01488">
    <property type="entry name" value="RTXTOXINA"/>
</dbReference>
<sequence length="765" mass="81967">MVEKKYESEENNLIAPENNGLDQLVEAIQNDPGLEGRISQQDIEGGAKAAAAMNDIITEAVEATGAMDDGIISGDDVREINTYIRTNYQQEWIDLHGDDENGVETGFHLVQNDGAALRYRGDNLINTVADGIYHLGFEIQGDYILNEDGDQNASVDQVAEWLTQFYTDHSTTGTGLDRITDTVMADKGLDKNITDEEIAEAADTANRMNEIIDEAIRETGVAEDKKISADDIVLINQYIQGNYHDEWVELHGDDENGIETGFHLVQNDGASTRMFGENFVNTVADGIYHLGFDIEGDYILNEDGNRNASLEDLASWVQYYYVDQSDTGTGLDRLTDAVKTDPGLARNTDADDINTGADAANRMNEIIVEAIENTGVAGDGRISVDDVRTINAYIREHHLDEWTELHGDDFDNGDETGFHLVQNDGSNIQFRGDNLINTVADGIYHLGFEIEGDYILNEDGDQNANLGDLATWLNYYYLDKEIIYGSEEADTVRGLNHAEEVHARGGDDKVYLDAGDDIADGGDGNDVLFGGAGNDILIGGSGDDKLYGQEGKDIIAAQEGNDYIRGGDDDDYLHAGSGNNRIYGGDGNDVLIAEDGDDIMHGDDGDDTFAGGSGDDKLYGGNGDDSLDAGEGNNKIYGGAGNDTITAGDGHDTMSGDDGIDTITGNGGDDKLYGGTGNDLLYGGTGDDYLYGQDDNDTLLGEEGDDYLNGGNGDDHLDAGEGNNKIYGGAGNDTITAGDGHDTMSGDDGIDTITGNGGDDKLYGG</sequence>
<keyword evidence="6" id="KW-0843">Virulence</keyword>
<feature type="region of interest" description="Disordered" evidence="8">
    <location>
        <begin position="647"/>
        <end position="669"/>
    </location>
</feature>
<dbReference type="InterPro" id="IPR050557">
    <property type="entry name" value="RTX_toxin/Mannuronan_C5-epim"/>
</dbReference>
<dbReference type="SUPFAM" id="SSF51120">
    <property type="entry name" value="beta-Roll"/>
    <property type="match status" value="3"/>
</dbReference>
<dbReference type="InterPro" id="IPR001343">
    <property type="entry name" value="Hemolysn_Ca-bd"/>
</dbReference>
<dbReference type="GO" id="GO:0016020">
    <property type="term" value="C:membrane"/>
    <property type="evidence" value="ECO:0007669"/>
    <property type="project" value="UniProtKB-SubCell"/>
</dbReference>
<dbReference type="Gene3D" id="2.150.10.10">
    <property type="entry name" value="Serralysin-like metalloprotease, C-terminal"/>
    <property type="match status" value="5"/>
</dbReference>
<keyword evidence="7" id="KW-0472">Membrane</keyword>
<keyword evidence="4" id="KW-0800">Toxin</keyword>
<accession>A0A317T587</accession>
<evidence type="ECO:0000256" key="2">
    <source>
        <dbReference type="ARBA" id="ARBA00004613"/>
    </source>
</evidence>
<feature type="non-terminal residue" evidence="9">
    <location>
        <position position="765"/>
    </location>
</feature>
<gene>
    <name evidence="9" type="ORF">CR164_09850</name>
</gene>
<dbReference type="PRINTS" id="PR00313">
    <property type="entry name" value="CABNDNGRPT"/>
</dbReference>
<dbReference type="EMBL" id="PDNZ01000006">
    <property type="protein sequence ID" value="PWW81695.1"/>
    <property type="molecule type" value="Genomic_DNA"/>
</dbReference>
<dbReference type="PANTHER" id="PTHR38340:SF1">
    <property type="entry name" value="S-LAYER PROTEIN"/>
    <property type="match status" value="1"/>
</dbReference>
<evidence type="ECO:0000256" key="8">
    <source>
        <dbReference type="SAM" id="MobiDB-lite"/>
    </source>
</evidence>
<dbReference type="InterPro" id="IPR003995">
    <property type="entry name" value="RTX_toxin_determinant-A"/>
</dbReference>
<protein>
    <recommendedName>
        <fullName evidence="11">Haemolysin-type calcium binding-related domain-containing protein</fullName>
    </recommendedName>
</protein>
<keyword evidence="5" id="KW-0677">Repeat</keyword>
<name>A0A317T587_9CHLB</name>
<dbReference type="PANTHER" id="PTHR38340">
    <property type="entry name" value="S-LAYER PROTEIN"/>
    <property type="match status" value="1"/>
</dbReference>
<evidence type="ECO:0000256" key="1">
    <source>
        <dbReference type="ARBA" id="ARBA00004370"/>
    </source>
</evidence>
<dbReference type="InterPro" id="IPR018511">
    <property type="entry name" value="Hemolysin-typ_Ca-bd_CS"/>
</dbReference>
<dbReference type="Pfam" id="PF00353">
    <property type="entry name" value="HemolysinCabind"/>
    <property type="match status" value="6"/>
</dbReference>
<evidence type="ECO:0000256" key="5">
    <source>
        <dbReference type="ARBA" id="ARBA00022737"/>
    </source>
</evidence>
<dbReference type="GO" id="GO:0005576">
    <property type="term" value="C:extracellular region"/>
    <property type="evidence" value="ECO:0007669"/>
    <property type="project" value="UniProtKB-SubCell"/>
</dbReference>
<comment type="subcellular location">
    <subcellularLocation>
        <location evidence="1">Membrane</location>
    </subcellularLocation>
    <subcellularLocation>
        <location evidence="2">Secreted</location>
    </subcellularLocation>
</comment>
<evidence type="ECO:0000256" key="3">
    <source>
        <dbReference type="ARBA" id="ARBA00022525"/>
    </source>
</evidence>
<dbReference type="Proteomes" id="UP000246278">
    <property type="component" value="Unassembled WGS sequence"/>
</dbReference>
<evidence type="ECO:0000313" key="10">
    <source>
        <dbReference type="Proteomes" id="UP000246278"/>
    </source>
</evidence>
<evidence type="ECO:0000256" key="4">
    <source>
        <dbReference type="ARBA" id="ARBA00022656"/>
    </source>
</evidence>
<dbReference type="GO" id="GO:0090729">
    <property type="term" value="F:toxin activity"/>
    <property type="evidence" value="ECO:0007669"/>
    <property type="project" value="UniProtKB-KW"/>
</dbReference>
<keyword evidence="3" id="KW-0964">Secreted</keyword>